<dbReference type="AlphaFoldDB" id="A0AAF0TYY1"/>
<protein>
    <submittedName>
        <fullName evidence="1">Uncharacterized protein</fullName>
    </submittedName>
</protein>
<organism evidence="1 2">
    <name type="scientific">Solanum verrucosum</name>
    <dbReference type="NCBI Taxonomy" id="315347"/>
    <lineage>
        <taxon>Eukaryota</taxon>
        <taxon>Viridiplantae</taxon>
        <taxon>Streptophyta</taxon>
        <taxon>Embryophyta</taxon>
        <taxon>Tracheophyta</taxon>
        <taxon>Spermatophyta</taxon>
        <taxon>Magnoliopsida</taxon>
        <taxon>eudicotyledons</taxon>
        <taxon>Gunneridae</taxon>
        <taxon>Pentapetalae</taxon>
        <taxon>asterids</taxon>
        <taxon>lamiids</taxon>
        <taxon>Solanales</taxon>
        <taxon>Solanaceae</taxon>
        <taxon>Solanoideae</taxon>
        <taxon>Solaneae</taxon>
        <taxon>Solanum</taxon>
    </lineage>
</organism>
<keyword evidence="2" id="KW-1185">Reference proteome</keyword>
<gene>
    <name evidence="1" type="ORF">MTR67_024263</name>
</gene>
<accession>A0AAF0TYY1</accession>
<dbReference type="EMBL" id="CP133616">
    <property type="protein sequence ID" value="WMV30878.1"/>
    <property type="molecule type" value="Genomic_DNA"/>
</dbReference>
<sequence>MSNKRDFKTSFFVLLAPNGTVQVGSKAVNSFLWASFPPQLWEEFHCHEVNTCLHRFKILFPSVFSPFSLSYREMAAWGVDFTSSATVFTSSPRRLKYLLGC</sequence>
<evidence type="ECO:0000313" key="2">
    <source>
        <dbReference type="Proteomes" id="UP001234989"/>
    </source>
</evidence>
<reference evidence="1" key="1">
    <citation type="submission" date="2023-08" db="EMBL/GenBank/DDBJ databases">
        <title>A de novo genome assembly of Solanum verrucosum Schlechtendal, a Mexican diploid species geographically isolated from the other diploid A-genome species in potato relatives.</title>
        <authorList>
            <person name="Hosaka K."/>
        </authorList>
    </citation>
    <scope>NUCLEOTIDE SEQUENCE</scope>
    <source>
        <tissue evidence="1">Young leaves</tissue>
    </source>
</reference>
<dbReference type="Proteomes" id="UP001234989">
    <property type="component" value="Chromosome 5"/>
</dbReference>
<proteinExistence type="predicted"/>
<name>A0AAF0TYY1_SOLVR</name>
<evidence type="ECO:0000313" key="1">
    <source>
        <dbReference type="EMBL" id="WMV30878.1"/>
    </source>
</evidence>